<dbReference type="GO" id="GO:0000978">
    <property type="term" value="F:RNA polymerase II cis-regulatory region sequence-specific DNA binding"/>
    <property type="evidence" value="ECO:0007669"/>
    <property type="project" value="UniProtKB-ARBA"/>
</dbReference>
<dbReference type="Gene3D" id="3.30.160.60">
    <property type="entry name" value="Classic Zinc Finger"/>
    <property type="match status" value="4"/>
</dbReference>
<dbReference type="SUPFAM" id="SSF57667">
    <property type="entry name" value="beta-beta-alpha zinc fingers"/>
    <property type="match status" value="4"/>
</dbReference>
<organism evidence="12 13">
    <name type="scientific">Leucosporidium creatinivorum</name>
    <dbReference type="NCBI Taxonomy" id="106004"/>
    <lineage>
        <taxon>Eukaryota</taxon>
        <taxon>Fungi</taxon>
        <taxon>Dikarya</taxon>
        <taxon>Basidiomycota</taxon>
        <taxon>Pucciniomycotina</taxon>
        <taxon>Microbotryomycetes</taxon>
        <taxon>Leucosporidiales</taxon>
        <taxon>Leucosporidium</taxon>
    </lineage>
</organism>
<name>A0A1Y2E295_9BASI</name>
<feature type="region of interest" description="Disordered" evidence="10">
    <location>
        <begin position="259"/>
        <end position="376"/>
    </location>
</feature>
<feature type="domain" description="C2H2-type" evidence="11">
    <location>
        <begin position="65"/>
        <end position="94"/>
    </location>
</feature>
<keyword evidence="6" id="KW-0805">Transcription regulation</keyword>
<keyword evidence="2" id="KW-0479">Metal-binding</keyword>
<dbReference type="AlphaFoldDB" id="A0A1Y2E295"/>
<reference evidence="12 13" key="1">
    <citation type="submission" date="2016-07" db="EMBL/GenBank/DDBJ databases">
        <title>Pervasive Adenine N6-methylation of Active Genes in Fungi.</title>
        <authorList>
            <consortium name="DOE Joint Genome Institute"/>
            <person name="Mondo S.J."/>
            <person name="Dannebaum R.O."/>
            <person name="Kuo R.C."/>
            <person name="Labutti K."/>
            <person name="Haridas S."/>
            <person name="Kuo A."/>
            <person name="Salamov A."/>
            <person name="Ahrendt S.R."/>
            <person name="Lipzen A."/>
            <person name="Sullivan W."/>
            <person name="Andreopoulos W.B."/>
            <person name="Clum A."/>
            <person name="Lindquist E."/>
            <person name="Daum C."/>
            <person name="Ramamoorthy G.K."/>
            <person name="Gryganskyi A."/>
            <person name="Culley D."/>
            <person name="Magnuson J.K."/>
            <person name="James T.Y."/>
            <person name="O'Malley M.A."/>
            <person name="Stajich J.E."/>
            <person name="Spatafora J.W."/>
            <person name="Visel A."/>
            <person name="Grigoriev I.V."/>
        </authorList>
    </citation>
    <scope>NUCLEOTIDE SEQUENCE [LARGE SCALE GENOMIC DNA]</scope>
    <source>
        <strain evidence="12 13">62-1032</strain>
    </source>
</reference>
<dbReference type="GO" id="GO:0005634">
    <property type="term" value="C:nucleus"/>
    <property type="evidence" value="ECO:0007669"/>
    <property type="project" value="UniProtKB-SubCell"/>
</dbReference>
<keyword evidence="13" id="KW-1185">Reference proteome</keyword>
<comment type="caution">
    <text evidence="12">The sequence shown here is derived from an EMBL/GenBank/DDBJ whole genome shotgun (WGS) entry which is preliminary data.</text>
</comment>
<feature type="domain" description="C2H2-type" evidence="11">
    <location>
        <begin position="153"/>
        <end position="181"/>
    </location>
</feature>
<evidence type="ECO:0000256" key="6">
    <source>
        <dbReference type="ARBA" id="ARBA00023015"/>
    </source>
</evidence>
<dbReference type="InterPro" id="IPR013087">
    <property type="entry name" value="Znf_C2H2_type"/>
</dbReference>
<evidence type="ECO:0000313" key="13">
    <source>
        <dbReference type="Proteomes" id="UP000193467"/>
    </source>
</evidence>
<feature type="domain" description="C2H2-type" evidence="11">
    <location>
        <begin position="125"/>
        <end position="153"/>
    </location>
</feature>
<dbReference type="Pfam" id="PF00096">
    <property type="entry name" value="zf-C2H2"/>
    <property type="match status" value="2"/>
</dbReference>
<feature type="domain" description="C2H2-type" evidence="11">
    <location>
        <begin position="184"/>
        <end position="213"/>
    </location>
</feature>
<dbReference type="EMBL" id="MCGR01000064">
    <property type="protein sequence ID" value="ORY65629.1"/>
    <property type="molecule type" value="Genomic_DNA"/>
</dbReference>
<sequence length="415" mass="46309">MLVARTQQATPVASTSAVPYSSPASRPRSRSTSVAQPQPPQAILINGTLTPTNQLQSSGGRLKKYACTHPGCLKAFTRPVRLEEHQRSHTGERPFQCPHCTSTFARDSHLKAHLRTHASEEEKPLKCDQCDKRFWTNQHLKKHAELVHQGKTYDCTSCTSTFRKHHLLRTHIAEVHSTPGTNPFICDHPGCDKSFKQNVHLKAHVKTHDPSRYLCAHPSCLSLPLAQRQYPTWSSLQKHTKTSHPPTCPYPECGGKTFASNRGLKGHLGLHEEGRVEGGGGRKRRRRGKKGKRSSGEEETAEETDRGAGGGGEGGEEDDSEDEEDEEEWQLRQEEERDSRMAYDFARGGKKKRRIQKQREVEDQAEEEEGESEAAFGPASPWVCEVGIRGGKKCGKRFKSVSLLFPRSLVAEGAR</sequence>
<evidence type="ECO:0000256" key="7">
    <source>
        <dbReference type="ARBA" id="ARBA00023163"/>
    </source>
</evidence>
<dbReference type="STRING" id="106004.A0A1Y2E295"/>
<feature type="compositionally biased region" description="Low complexity" evidence="10">
    <location>
        <begin position="16"/>
        <end position="35"/>
    </location>
</feature>
<feature type="compositionally biased region" description="Acidic residues" evidence="10">
    <location>
        <begin position="314"/>
        <end position="328"/>
    </location>
</feature>
<keyword evidence="4 9" id="KW-0863">Zinc-finger</keyword>
<evidence type="ECO:0000313" key="12">
    <source>
        <dbReference type="EMBL" id="ORY65629.1"/>
    </source>
</evidence>
<keyword evidence="5" id="KW-0862">Zinc</keyword>
<evidence type="ECO:0000256" key="5">
    <source>
        <dbReference type="ARBA" id="ARBA00022833"/>
    </source>
</evidence>
<dbReference type="PANTHER" id="PTHR46179:SF13">
    <property type="entry name" value="C2H2-TYPE DOMAIN-CONTAINING PROTEIN"/>
    <property type="match status" value="1"/>
</dbReference>
<dbReference type="FunFam" id="3.30.160.60:FF:000624">
    <property type="entry name" value="zinc finger protein 697"/>
    <property type="match status" value="1"/>
</dbReference>
<evidence type="ECO:0000256" key="3">
    <source>
        <dbReference type="ARBA" id="ARBA00022737"/>
    </source>
</evidence>
<evidence type="ECO:0000256" key="4">
    <source>
        <dbReference type="ARBA" id="ARBA00022771"/>
    </source>
</evidence>
<dbReference type="InterPro" id="IPR051061">
    <property type="entry name" value="Zinc_finger_trans_reg"/>
</dbReference>
<dbReference type="SMART" id="SM00355">
    <property type="entry name" value="ZnF_C2H2"/>
    <property type="match status" value="7"/>
</dbReference>
<feature type="compositionally biased region" description="Acidic residues" evidence="10">
    <location>
        <begin position="363"/>
        <end position="372"/>
    </location>
</feature>
<dbReference type="InterPro" id="IPR036236">
    <property type="entry name" value="Znf_C2H2_sf"/>
</dbReference>
<feature type="compositionally biased region" description="Basic and acidic residues" evidence="10">
    <location>
        <begin position="329"/>
        <end position="341"/>
    </location>
</feature>
<feature type="domain" description="C2H2-type" evidence="11">
    <location>
        <begin position="95"/>
        <end position="122"/>
    </location>
</feature>
<dbReference type="GO" id="GO:0000981">
    <property type="term" value="F:DNA-binding transcription factor activity, RNA polymerase II-specific"/>
    <property type="evidence" value="ECO:0007669"/>
    <property type="project" value="UniProtKB-ARBA"/>
</dbReference>
<evidence type="ECO:0000259" key="11">
    <source>
        <dbReference type="PROSITE" id="PS50157"/>
    </source>
</evidence>
<evidence type="ECO:0000256" key="1">
    <source>
        <dbReference type="ARBA" id="ARBA00004123"/>
    </source>
</evidence>
<dbReference type="PANTHER" id="PTHR46179">
    <property type="entry name" value="ZINC FINGER PROTEIN"/>
    <property type="match status" value="1"/>
</dbReference>
<dbReference type="FunFam" id="3.30.160.60:FF:000125">
    <property type="entry name" value="Putative zinc finger protein 143"/>
    <property type="match status" value="2"/>
</dbReference>
<dbReference type="PROSITE" id="PS50157">
    <property type="entry name" value="ZINC_FINGER_C2H2_2"/>
    <property type="match status" value="5"/>
</dbReference>
<dbReference type="InParanoid" id="A0A1Y2E295"/>
<evidence type="ECO:0000256" key="2">
    <source>
        <dbReference type="ARBA" id="ARBA00022723"/>
    </source>
</evidence>
<dbReference type="OrthoDB" id="427030at2759"/>
<keyword evidence="7" id="KW-0804">Transcription</keyword>
<protein>
    <recommendedName>
        <fullName evidence="11">C2H2-type domain-containing protein</fullName>
    </recommendedName>
</protein>
<dbReference type="FunFam" id="3.30.160.60:FF:000630">
    <property type="entry name" value="Zinc finger protein 180"/>
    <property type="match status" value="1"/>
</dbReference>
<feature type="compositionally biased region" description="Polar residues" evidence="10">
    <location>
        <begin position="1"/>
        <end position="15"/>
    </location>
</feature>
<gene>
    <name evidence="12" type="ORF">BCR35DRAFT_270293</name>
</gene>
<accession>A0A1Y2E295</accession>
<evidence type="ECO:0000256" key="10">
    <source>
        <dbReference type="SAM" id="MobiDB-lite"/>
    </source>
</evidence>
<dbReference type="PROSITE" id="PS00028">
    <property type="entry name" value="ZINC_FINGER_C2H2_1"/>
    <property type="match status" value="5"/>
</dbReference>
<keyword evidence="8" id="KW-0539">Nucleus</keyword>
<dbReference type="GO" id="GO:0008270">
    <property type="term" value="F:zinc ion binding"/>
    <property type="evidence" value="ECO:0007669"/>
    <property type="project" value="UniProtKB-KW"/>
</dbReference>
<proteinExistence type="predicted"/>
<evidence type="ECO:0000256" key="8">
    <source>
        <dbReference type="ARBA" id="ARBA00023242"/>
    </source>
</evidence>
<evidence type="ECO:0000256" key="9">
    <source>
        <dbReference type="PROSITE-ProRule" id="PRU00042"/>
    </source>
</evidence>
<keyword evidence="3" id="KW-0677">Repeat</keyword>
<feature type="region of interest" description="Disordered" evidence="10">
    <location>
        <begin position="1"/>
        <end position="45"/>
    </location>
</feature>
<dbReference type="Proteomes" id="UP000193467">
    <property type="component" value="Unassembled WGS sequence"/>
</dbReference>
<feature type="compositionally biased region" description="Basic residues" evidence="10">
    <location>
        <begin position="281"/>
        <end position="293"/>
    </location>
</feature>
<comment type="subcellular location">
    <subcellularLocation>
        <location evidence="1">Nucleus</location>
    </subcellularLocation>
</comment>